<keyword evidence="5" id="KW-0675">Receptor</keyword>
<dbReference type="Gene3D" id="4.10.400.10">
    <property type="entry name" value="Low-density Lipoprotein Receptor"/>
    <property type="match status" value="1"/>
</dbReference>
<protein>
    <submittedName>
        <fullName evidence="5">Vitellogenin receptor isoform X2</fullName>
    </submittedName>
</protein>
<dbReference type="InterPro" id="IPR036055">
    <property type="entry name" value="LDL_receptor-like_sf"/>
</dbReference>
<sequence length="111" mass="12008">MATRSLILLGLLAFASLANSECESGQYFQCKDGTKCIWGPYRCDGERNCDDGSDEEGCDDFRRPERAGRWLLSPARKAAPSCRNGGDYIDGACQCRPGFDGPSCETGNVAV</sequence>
<keyword evidence="1 2" id="KW-1015">Disulfide bond</keyword>
<feature type="signal peptide" evidence="3">
    <location>
        <begin position="1"/>
        <end position="20"/>
    </location>
</feature>
<name>A0A6P9A2U7_THRPL</name>
<keyword evidence="3" id="KW-0732">Signal</keyword>
<dbReference type="SUPFAM" id="SSF57424">
    <property type="entry name" value="LDL receptor-like module"/>
    <property type="match status" value="1"/>
</dbReference>
<evidence type="ECO:0000313" key="5">
    <source>
        <dbReference type="RefSeq" id="XP_034252158.1"/>
    </source>
</evidence>
<dbReference type="GeneID" id="117651842"/>
<dbReference type="InParanoid" id="A0A6P9A2U7"/>
<evidence type="ECO:0000313" key="4">
    <source>
        <dbReference type="Proteomes" id="UP000515158"/>
    </source>
</evidence>
<dbReference type="RefSeq" id="XP_034252158.1">
    <property type="nucleotide sequence ID" value="XM_034396267.1"/>
</dbReference>
<dbReference type="InterPro" id="IPR023415">
    <property type="entry name" value="LDLR_class-A_CS"/>
</dbReference>
<evidence type="ECO:0000256" key="2">
    <source>
        <dbReference type="PROSITE-ProRule" id="PRU00124"/>
    </source>
</evidence>
<evidence type="ECO:0000256" key="1">
    <source>
        <dbReference type="ARBA" id="ARBA00023157"/>
    </source>
</evidence>
<reference evidence="5" key="1">
    <citation type="submission" date="2025-08" db="UniProtKB">
        <authorList>
            <consortium name="RefSeq"/>
        </authorList>
    </citation>
    <scope>IDENTIFICATION</scope>
    <source>
        <tissue evidence="5">Total insect</tissue>
    </source>
</reference>
<proteinExistence type="predicted"/>
<organism evidence="5">
    <name type="scientific">Thrips palmi</name>
    <name type="common">Melon thrips</name>
    <dbReference type="NCBI Taxonomy" id="161013"/>
    <lineage>
        <taxon>Eukaryota</taxon>
        <taxon>Metazoa</taxon>
        <taxon>Ecdysozoa</taxon>
        <taxon>Arthropoda</taxon>
        <taxon>Hexapoda</taxon>
        <taxon>Insecta</taxon>
        <taxon>Pterygota</taxon>
        <taxon>Neoptera</taxon>
        <taxon>Paraneoptera</taxon>
        <taxon>Thysanoptera</taxon>
        <taxon>Terebrantia</taxon>
        <taxon>Thripoidea</taxon>
        <taxon>Thripidae</taxon>
        <taxon>Thrips</taxon>
    </lineage>
</organism>
<dbReference type="CDD" id="cd00112">
    <property type="entry name" value="LDLa"/>
    <property type="match status" value="1"/>
</dbReference>
<feature type="chain" id="PRO_5028280369" evidence="3">
    <location>
        <begin position="21"/>
        <end position="111"/>
    </location>
</feature>
<accession>A0A6P9A2U7</accession>
<comment type="caution">
    <text evidence="2">Lacks conserved residue(s) required for the propagation of feature annotation.</text>
</comment>
<dbReference type="PROSITE" id="PS01209">
    <property type="entry name" value="LDLRA_1"/>
    <property type="match status" value="1"/>
</dbReference>
<feature type="disulfide bond" evidence="2">
    <location>
        <begin position="43"/>
        <end position="58"/>
    </location>
</feature>
<dbReference type="Pfam" id="PF00057">
    <property type="entry name" value="Ldl_recept_a"/>
    <property type="match status" value="1"/>
</dbReference>
<gene>
    <name evidence="5" type="primary">LOC117651842</name>
</gene>
<dbReference type="Proteomes" id="UP000515158">
    <property type="component" value="Unplaced"/>
</dbReference>
<dbReference type="InterPro" id="IPR002172">
    <property type="entry name" value="LDrepeatLR_classA_rpt"/>
</dbReference>
<dbReference type="SMART" id="SM00192">
    <property type="entry name" value="LDLa"/>
    <property type="match status" value="1"/>
</dbReference>
<keyword evidence="4" id="KW-1185">Reference proteome</keyword>
<dbReference type="AlphaFoldDB" id="A0A6P9A2U7"/>
<evidence type="ECO:0000256" key="3">
    <source>
        <dbReference type="SAM" id="SignalP"/>
    </source>
</evidence>
<dbReference type="Gene3D" id="2.10.25.10">
    <property type="entry name" value="Laminin"/>
    <property type="match status" value="1"/>
</dbReference>
<dbReference type="PROSITE" id="PS50068">
    <property type="entry name" value="LDLRA_2"/>
    <property type="match status" value="1"/>
</dbReference>